<dbReference type="RefSeq" id="WP_223995764.1">
    <property type="nucleotide sequence ID" value="NZ_CAJZAG010000020.1"/>
</dbReference>
<dbReference type="Proteomes" id="UP000706525">
    <property type="component" value="Unassembled WGS sequence"/>
</dbReference>
<name>A0ABM8Y208_9BURK</name>
<evidence type="ECO:0000313" key="3">
    <source>
        <dbReference type="Proteomes" id="UP000706525"/>
    </source>
</evidence>
<feature type="signal peptide" evidence="1">
    <location>
        <begin position="1"/>
        <end position="23"/>
    </location>
</feature>
<sequence>MKTILTGMVVTGAALLMSGCAVYPTPGGPVVAPAPVYVGPPAVVVTPRPYYYGGYGYGGGYYGRRYYRGW</sequence>
<organism evidence="2 3">
    <name type="scientific">Cupriavidus pampae</name>
    <dbReference type="NCBI Taxonomy" id="659251"/>
    <lineage>
        <taxon>Bacteria</taxon>
        <taxon>Pseudomonadati</taxon>
        <taxon>Pseudomonadota</taxon>
        <taxon>Betaproteobacteria</taxon>
        <taxon>Burkholderiales</taxon>
        <taxon>Burkholderiaceae</taxon>
        <taxon>Cupriavidus</taxon>
    </lineage>
</organism>
<dbReference type="EMBL" id="CAJZAG010000020">
    <property type="protein sequence ID" value="CAG9186763.1"/>
    <property type="molecule type" value="Genomic_DNA"/>
</dbReference>
<protein>
    <recommendedName>
        <fullName evidence="4">Lipoprotein</fullName>
    </recommendedName>
</protein>
<reference evidence="2 3" key="1">
    <citation type="submission" date="2021-08" db="EMBL/GenBank/DDBJ databases">
        <authorList>
            <person name="Peeters C."/>
        </authorList>
    </citation>
    <scope>NUCLEOTIDE SEQUENCE [LARGE SCALE GENOMIC DNA]</scope>
    <source>
        <strain evidence="2 3">LMG 32289</strain>
    </source>
</reference>
<comment type="caution">
    <text evidence="2">The sequence shown here is derived from an EMBL/GenBank/DDBJ whole genome shotgun (WGS) entry which is preliminary data.</text>
</comment>
<gene>
    <name evidence="2" type="ORF">LMG32289_06607</name>
</gene>
<evidence type="ECO:0008006" key="4">
    <source>
        <dbReference type="Google" id="ProtNLM"/>
    </source>
</evidence>
<keyword evidence="3" id="KW-1185">Reference proteome</keyword>
<evidence type="ECO:0000256" key="1">
    <source>
        <dbReference type="SAM" id="SignalP"/>
    </source>
</evidence>
<evidence type="ECO:0000313" key="2">
    <source>
        <dbReference type="EMBL" id="CAG9186763.1"/>
    </source>
</evidence>
<keyword evidence="1" id="KW-0732">Signal</keyword>
<feature type="chain" id="PRO_5045945703" description="Lipoprotein" evidence="1">
    <location>
        <begin position="24"/>
        <end position="70"/>
    </location>
</feature>
<dbReference type="PROSITE" id="PS51257">
    <property type="entry name" value="PROKAR_LIPOPROTEIN"/>
    <property type="match status" value="1"/>
</dbReference>
<accession>A0ABM8Y208</accession>
<proteinExistence type="predicted"/>